<sequence length="598" mass="68947">MKSLINKHDPVVTVSSEISSFKSFVEVKTIEEDVFEIHIRLTAGRKQVPPIHHIRWSHPAIDIHSLWHPGTDRNKAFQVDWGEGFQSKNTSLAPAACLYNLEGRSRLTFAFSDALNHLAIKAGIHEEDATFLCSITLFEEPMPEIDHYEAVLRIDRRDLPYYVTLRDVSKWWETFPEFLPANVPEAALQPMYSTWYSFHQELSASELERQSELARSIGCESIIVDDGWQTDDNNRGYAYTGDWEVCAEKIPDMRKHVDAVHEQGMNYMLWYSVPFVGINSRTWSRFEGKYLGINEKLNASVLDPRFPEVREYLINIYEQAVKEWNIDGLKLDFVDSFQLSPDMKDELGNGRDYHSVPEAVDRLLTDVMARLREIKPDILIEFRQTYIGPLMRKYGNMLRANDCPNDSIQNRIRTMDIRLLSGNTAVHSDMIMFHANEPVESAAMQLINVLFSVPQISVRLDEIGPHHLDMLRFWLAFCKEHRELLLKGELLPQGPELMYPLISARDRSSQITAVYADMVVEVHDEWDRLIIVNGTYHDRLAVRSGLDHVLYHVVTRDCRGQIVQSYELDLHKGLHEVSVPRAGVVSFQRVLTFPPKSP</sequence>
<gene>
    <name evidence="3" type="ORF">K0U00_07640</name>
</gene>
<evidence type="ECO:0000313" key="4">
    <source>
        <dbReference type="Proteomes" id="UP001519887"/>
    </source>
</evidence>
<dbReference type="RefSeq" id="WP_210044087.1">
    <property type="nucleotide sequence ID" value="NZ_JBHLVU010000009.1"/>
</dbReference>
<accession>A0ABS7BZ28</accession>
<keyword evidence="4" id="KW-1185">Reference proteome</keyword>
<dbReference type="InterPro" id="IPR013785">
    <property type="entry name" value="Aldolase_TIM"/>
</dbReference>
<dbReference type="CDD" id="cd14791">
    <property type="entry name" value="GH36"/>
    <property type="match status" value="1"/>
</dbReference>
<evidence type="ECO:0000256" key="1">
    <source>
        <dbReference type="ARBA" id="ARBA00022801"/>
    </source>
</evidence>
<protein>
    <submittedName>
        <fullName evidence="3">Alpha-galactosidase</fullName>
    </submittedName>
</protein>
<dbReference type="InterPro" id="IPR050985">
    <property type="entry name" value="Alpha-glycosidase_related"/>
</dbReference>
<dbReference type="SUPFAM" id="SSF51445">
    <property type="entry name" value="(Trans)glycosidases"/>
    <property type="match status" value="1"/>
</dbReference>
<dbReference type="InterPro" id="IPR017853">
    <property type="entry name" value="GH"/>
</dbReference>
<evidence type="ECO:0000313" key="3">
    <source>
        <dbReference type="EMBL" id="MBW7453907.1"/>
    </source>
</evidence>
<dbReference type="Gene3D" id="3.20.20.70">
    <property type="entry name" value="Aldolase class I"/>
    <property type="match status" value="1"/>
</dbReference>
<dbReference type="PANTHER" id="PTHR43053:SF3">
    <property type="entry name" value="ALPHA-GALACTOSIDASE C-RELATED"/>
    <property type="match status" value="1"/>
</dbReference>
<proteinExistence type="predicted"/>
<dbReference type="Proteomes" id="UP001519887">
    <property type="component" value="Unassembled WGS sequence"/>
</dbReference>
<organism evidence="3 4">
    <name type="scientific">Paenibacillus sepulcri</name>
    <dbReference type="NCBI Taxonomy" id="359917"/>
    <lineage>
        <taxon>Bacteria</taxon>
        <taxon>Bacillati</taxon>
        <taxon>Bacillota</taxon>
        <taxon>Bacilli</taxon>
        <taxon>Bacillales</taxon>
        <taxon>Paenibacillaceae</taxon>
        <taxon>Paenibacillus</taxon>
    </lineage>
</organism>
<dbReference type="PANTHER" id="PTHR43053">
    <property type="entry name" value="GLYCOSIDASE FAMILY 31"/>
    <property type="match status" value="1"/>
</dbReference>
<comment type="caution">
    <text evidence="3">The sequence shown here is derived from an EMBL/GenBank/DDBJ whole genome shotgun (WGS) entry which is preliminary data.</text>
</comment>
<name>A0ABS7BZ28_9BACL</name>
<dbReference type="EMBL" id="JAHZIK010000130">
    <property type="protein sequence ID" value="MBW7453907.1"/>
    <property type="molecule type" value="Genomic_DNA"/>
</dbReference>
<evidence type="ECO:0000256" key="2">
    <source>
        <dbReference type="ARBA" id="ARBA00023295"/>
    </source>
</evidence>
<dbReference type="InterPro" id="IPR002252">
    <property type="entry name" value="Glyco_hydro_36"/>
</dbReference>
<keyword evidence="1" id="KW-0378">Hydrolase</keyword>
<reference evidence="3 4" key="1">
    <citation type="submission" date="2021-07" db="EMBL/GenBank/DDBJ databases">
        <title>Paenibacillus radiodurans sp. nov., isolated from the southeastern edge of Tengger Desert.</title>
        <authorList>
            <person name="Zhang G."/>
        </authorList>
    </citation>
    <scope>NUCLEOTIDE SEQUENCE [LARGE SCALE GENOMIC DNA]</scope>
    <source>
        <strain evidence="3 4">CCM 7311</strain>
    </source>
</reference>
<dbReference type="Pfam" id="PF02065">
    <property type="entry name" value="Melibiase"/>
    <property type="match status" value="1"/>
</dbReference>
<keyword evidence="2" id="KW-0326">Glycosidase</keyword>